<protein>
    <recommendedName>
        <fullName evidence="4">Defensin-like protein</fullName>
    </recommendedName>
</protein>
<organism evidence="2 3">
    <name type="scientific">Phaseolus coccineus</name>
    <name type="common">Scarlet runner bean</name>
    <name type="synonym">Phaseolus multiflorus</name>
    <dbReference type="NCBI Taxonomy" id="3886"/>
    <lineage>
        <taxon>Eukaryota</taxon>
        <taxon>Viridiplantae</taxon>
        <taxon>Streptophyta</taxon>
        <taxon>Embryophyta</taxon>
        <taxon>Tracheophyta</taxon>
        <taxon>Spermatophyta</taxon>
        <taxon>Magnoliopsida</taxon>
        <taxon>eudicotyledons</taxon>
        <taxon>Gunneridae</taxon>
        <taxon>Pentapetalae</taxon>
        <taxon>rosids</taxon>
        <taxon>fabids</taxon>
        <taxon>Fabales</taxon>
        <taxon>Fabaceae</taxon>
        <taxon>Papilionoideae</taxon>
        <taxon>50 kb inversion clade</taxon>
        <taxon>NPAAA clade</taxon>
        <taxon>indigoferoid/millettioid clade</taxon>
        <taxon>Phaseoleae</taxon>
        <taxon>Phaseolus</taxon>
    </lineage>
</organism>
<comment type="caution">
    <text evidence="2">The sequence shown here is derived from an EMBL/GenBank/DDBJ whole genome shotgun (WGS) entry which is preliminary data.</text>
</comment>
<feature type="signal peptide" evidence="1">
    <location>
        <begin position="1"/>
        <end position="17"/>
    </location>
</feature>
<sequence length="72" mass="8311">MNMFSSIMFVLLVLSIGMENEGPLKMIEARFCDVKLYDYCEAECFTDCPKKYGKKAMGLCNETSQCICRWEC</sequence>
<evidence type="ECO:0000256" key="1">
    <source>
        <dbReference type="SAM" id="SignalP"/>
    </source>
</evidence>
<accession>A0AAN9LZM0</accession>
<name>A0AAN9LZM0_PHACN</name>
<reference evidence="2 3" key="1">
    <citation type="submission" date="2024-01" db="EMBL/GenBank/DDBJ databases">
        <title>The genomes of 5 underutilized Papilionoideae crops provide insights into root nodulation and disease resistanc.</title>
        <authorList>
            <person name="Jiang F."/>
        </authorList>
    </citation>
    <scope>NUCLEOTIDE SEQUENCE [LARGE SCALE GENOMIC DNA]</scope>
    <source>
        <strain evidence="2">JINMINGXINNONG_FW02</strain>
        <tissue evidence="2">Leaves</tissue>
    </source>
</reference>
<evidence type="ECO:0008006" key="4">
    <source>
        <dbReference type="Google" id="ProtNLM"/>
    </source>
</evidence>
<dbReference type="Proteomes" id="UP001374584">
    <property type="component" value="Unassembled WGS sequence"/>
</dbReference>
<evidence type="ECO:0000313" key="2">
    <source>
        <dbReference type="EMBL" id="KAK7342637.1"/>
    </source>
</evidence>
<dbReference type="EMBL" id="JAYMYR010000009">
    <property type="protein sequence ID" value="KAK7342637.1"/>
    <property type="molecule type" value="Genomic_DNA"/>
</dbReference>
<dbReference type="AlphaFoldDB" id="A0AAN9LZM0"/>
<keyword evidence="3" id="KW-1185">Reference proteome</keyword>
<evidence type="ECO:0000313" key="3">
    <source>
        <dbReference type="Proteomes" id="UP001374584"/>
    </source>
</evidence>
<proteinExistence type="predicted"/>
<keyword evidence="1" id="KW-0732">Signal</keyword>
<feature type="chain" id="PRO_5042976996" description="Defensin-like protein" evidence="1">
    <location>
        <begin position="18"/>
        <end position="72"/>
    </location>
</feature>
<gene>
    <name evidence="2" type="ORF">VNO80_25593</name>
</gene>